<dbReference type="EMBL" id="FNPB01000002">
    <property type="protein sequence ID" value="SDX78715.1"/>
    <property type="molecule type" value="Genomic_DNA"/>
</dbReference>
<evidence type="ECO:0000313" key="2">
    <source>
        <dbReference type="EMBL" id="SDX78715.1"/>
    </source>
</evidence>
<proteinExistence type="predicted"/>
<accession>A0A1H3EJE6</accession>
<reference evidence="3" key="1">
    <citation type="submission" date="2016-10" db="EMBL/GenBank/DDBJ databases">
        <authorList>
            <person name="Varghese N."/>
            <person name="Submissions S."/>
        </authorList>
    </citation>
    <scope>NUCLEOTIDE SEQUENCE [LARGE SCALE GENOMIC DNA]</scope>
    <source>
        <strain evidence="3">CGMCC 1.10118</strain>
    </source>
</reference>
<dbReference type="InterPro" id="IPR000182">
    <property type="entry name" value="GNAT_dom"/>
</dbReference>
<dbReference type="GO" id="GO:0016747">
    <property type="term" value="F:acyltransferase activity, transferring groups other than amino-acyl groups"/>
    <property type="evidence" value="ECO:0007669"/>
    <property type="project" value="InterPro"/>
</dbReference>
<dbReference type="Proteomes" id="UP000199170">
    <property type="component" value="Unassembled WGS sequence"/>
</dbReference>
<dbReference type="InterPro" id="IPR016181">
    <property type="entry name" value="Acyl_CoA_acyltransferase"/>
</dbReference>
<dbReference type="PROSITE" id="PS51186">
    <property type="entry name" value="GNAT"/>
    <property type="match status" value="1"/>
</dbReference>
<dbReference type="STRING" id="660517.SAMN04487946_102318"/>
<dbReference type="Gene3D" id="3.40.630.30">
    <property type="match status" value="1"/>
</dbReference>
<feature type="domain" description="N-acetyltransferase" evidence="1">
    <location>
        <begin position="3"/>
        <end position="177"/>
    </location>
</feature>
<dbReference type="SUPFAM" id="SSF55729">
    <property type="entry name" value="Acyl-CoA N-acyltransferases (Nat)"/>
    <property type="match status" value="1"/>
</dbReference>
<keyword evidence="3" id="KW-1185">Reference proteome</keyword>
<organism evidence="2 3">
    <name type="scientific">Halobellus clavatus</name>
    <dbReference type="NCBI Taxonomy" id="660517"/>
    <lineage>
        <taxon>Archaea</taxon>
        <taxon>Methanobacteriati</taxon>
        <taxon>Methanobacteriota</taxon>
        <taxon>Stenosarchaea group</taxon>
        <taxon>Halobacteria</taxon>
        <taxon>Halobacteriales</taxon>
        <taxon>Haloferacaceae</taxon>
        <taxon>Halobellus</taxon>
    </lineage>
</organism>
<sequence length="177" mass="18655">MTTSIREATGDDADAACRLLDAAMLEFDRERVRGRIDAGRALVAVVDGEAEPTEPSDRRVVGVCVLGDAAVEATIDGGGVANGDGVVDDDEVARGGGTGTDENAAGIDDATEIEQLAVHRSRRGRGIGRDLVETAAERADGALVVRFPSQVRPFYEALGFEIRETDGDDSRQLGVRE</sequence>
<evidence type="ECO:0000313" key="3">
    <source>
        <dbReference type="Proteomes" id="UP000199170"/>
    </source>
</evidence>
<dbReference type="AlphaFoldDB" id="A0A1H3EJE6"/>
<evidence type="ECO:0000259" key="1">
    <source>
        <dbReference type="PROSITE" id="PS51186"/>
    </source>
</evidence>
<dbReference type="RefSeq" id="WP_245705730.1">
    <property type="nucleotide sequence ID" value="NZ_FNPB01000002.1"/>
</dbReference>
<keyword evidence="2" id="KW-0808">Transferase</keyword>
<gene>
    <name evidence="2" type="ORF">SAMN04487946_102318</name>
</gene>
<dbReference type="Pfam" id="PF13508">
    <property type="entry name" value="Acetyltransf_7"/>
    <property type="match status" value="1"/>
</dbReference>
<protein>
    <submittedName>
        <fullName evidence="2">Acetyltransferase (GNAT) family protein</fullName>
    </submittedName>
</protein>
<name>A0A1H3EJE6_9EURY</name>